<dbReference type="Proteomes" id="UP000738431">
    <property type="component" value="Chromosome"/>
</dbReference>
<evidence type="ECO:0000256" key="2">
    <source>
        <dbReference type="ARBA" id="ARBA00022603"/>
    </source>
</evidence>
<gene>
    <name evidence="7" type="ORF">K1X11_001500</name>
</gene>
<comment type="catalytic activity">
    <reaction evidence="5">
        <text>a 2'-deoxyadenosine in DNA + S-adenosyl-L-methionine = an N(6)-methyl-2'-deoxyadenosine in DNA + S-adenosyl-L-homocysteine + H(+)</text>
        <dbReference type="Rhea" id="RHEA:15197"/>
        <dbReference type="Rhea" id="RHEA-COMP:12418"/>
        <dbReference type="Rhea" id="RHEA-COMP:12419"/>
        <dbReference type="ChEBI" id="CHEBI:15378"/>
        <dbReference type="ChEBI" id="CHEBI:57856"/>
        <dbReference type="ChEBI" id="CHEBI:59789"/>
        <dbReference type="ChEBI" id="CHEBI:90615"/>
        <dbReference type="ChEBI" id="CHEBI:90616"/>
        <dbReference type="EC" id="2.1.1.72"/>
    </reaction>
</comment>
<dbReference type="PANTHER" id="PTHR33841">
    <property type="entry name" value="DNA METHYLTRANSFERASE YEEA-RELATED"/>
    <property type="match status" value="1"/>
</dbReference>
<dbReference type="GO" id="GO:0032259">
    <property type="term" value="P:methylation"/>
    <property type="evidence" value="ECO:0007669"/>
    <property type="project" value="UniProtKB-KW"/>
</dbReference>
<keyword evidence="2 7" id="KW-0489">Methyltransferase</keyword>
<proteinExistence type="predicted"/>
<evidence type="ECO:0000256" key="4">
    <source>
        <dbReference type="ARBA" id="ARBA00022691"/>
    </source>
</evidence>
<evidence type="ECO:0000256" key="1">
    <source>
        <dbReference type="ARBA" id="ARBA00011900"/>
    </source>
</evidence>
<dbReference type="EC" id="2.1.1.72" evidence="1"/>
<organism evidence="7 8">
    <name type="scientific">Actomonas aquatica</name>
    <dbReference type="NCBI Taxonomy" id="2866162"/>
    <lineage>
        <taxon>Bacteria</taxon>
        <taxon>Pseudomonadati</taxon>
        <taxon>Verrucomicrobiota</taxon>
        <taxon>Opitutia</taxon>
        <taxon>Opitutales</taxon>
        <taxon>Opitutaceae</taxon>
        <taxon>Actomonas</taxon>
    </lineage>
</organism>
<dbReference type="RefSeq" id="WP_221028904.1">
    <property type="nucleotide sequence ID" value="NZ_CP139781.1"/>
</dbReference>
<evidence type="ECO:0000313" key="7">
    <source>
        <dbReference type="EMBL" id="WRQ88062.1"/>
    </source>
</evidence>
<dbReference type="Pfam" id="PF07669">
    <property type="entry name" value="Eco57I"/>
    <property type="match status" value="1"/>
</dbReference>
<dbReference type="SUPFAM" id="SSF53335">
    <property type="entry name" value="S-adenosyl-L-methionine-dependent methyltransferases"/>
    <property type="match status" value="1"/>
</dbReference>
<keyword evidence="8" id="KW-1185">Reference proteome</keyword>
<dbReference type="Gene3D" id="3.40.50.150">
    <property type="entry name" value="Vaccinia Virus protein VP39"/>
    <property type="match status" value="2"/>
</dbReference>
<dbReference type="InterPro" id="IPR011639">
    <property type="entry name" value="MethylTrfase_TaqI-like_dom"/>
</dbReference>
<reference evidence="7 8" key="2">
    <citation type="submission" date="2023-12" db="EMBL/GenBank/DDBJ databases">
        <title>Description of an unclassified Opitutus bacterium of Verrucomicrobiota.</title>
        <authorList>
            <person name="Zhang D.-F."/>
        </authorList>
    </citation>
    <scope>NUCLEOTIDE SEQUENCE [LARGE SCALE GENOMIC DNA]</scope>
    <source>
        <strain evidence="7 8">WL0086</strain>
    </source>
</reference>
<dbReference type="InterPro" id="IPR050953">
    <property type="entry name" value="N4_N6_ade-DNA_methylase"/>
</dbReference>
<keyword evidence="3" id="KW-0808">Transferase</keyword>
<dbReference type="GO" id="GO:0008168">
    <property type="term" value="F:methyltransferase activity"/>
    <property type="evidence" value="ECO:0007669"/>
    <property type="project" value="UniProtKB-KW"/>
</dbReference>
<evidence type="ECO:0000259" key="6">
    <source>
        <dbReference type="Pfam" id="PF07669"/>
    </source>
</evidence>
<sequence length="1606" mass="180227">MARRSNDSLVFDTIQLEGGLLVPAVLEKVARGEHSDQSAADYQLPKGLSLADEQGRAFRIASALWKTFQPTRDRRDIDPHRATLAFATELLRDALGYSDFALAPASVEIANRGYPVTGFLRGRVAVIVAPHDLELDAPDDRFAVIGSGRRRLSAYQLAQQFLNASEPCTWALLTNGHQLRLVRDADTLTRPAFLEFDLDLILRDQRYADFRALWLVLHASRAGKLDTPGTDCVWEAWKKEGESQGERVRDGLRIGVTSALLTLGTGFLAHRQNSALRQRLENGSLTTDDYFQQLLRLIYRFLFLFCAEERSDPNSRIPLIHEASSDSVARDLYARGYALQRFRSLSLRRRAYDHHSDLWLSVRVVLRALESGQPKLALPALGGLFANSQCPDLDSVGLTNLDLLSAMRELRWFSDPRSGQRSAIDYRNMGPEELGSVYESLLELIPTLDLPARSFGFVGITDEGSTVGNTRKTTGSYYTPDSLVQELIKSALDPVIAQKIANHPENPSAALLTLSVIDPACGSGHFLISAARRIAEKLAELRTVDGAVTPTDYRHALREVIGHCIYGVDRNPMALELARTALWLEGFEPGKPLSFLDHHLQCGDALLGLTSFDQLRKGIAKDAFTVLSGDNKEVCKSLAATNRAAIKSFARRLKDKSAEFFDACDLDDALRRLEAIEAMPDGTTTEVDAKKIAFTRFLSEAQDNQLAHACDLLVAAYLTPKTQENESTCPTTATLIDVLFPQQVSAVPQAVIDHATSRCREARVFHWPLRFTHIFGHGGFDCVLGNPPWERIKLQEQEFFAAREPAIAAAKNKAERAKRIQWLSEGCLHYHLSEFESVPKLNHSEVSLFLEFENEKRIAEATSAFAHVNGDDGGRFPLTGVGDVNTYALFAETITQLTNQMGRAGFIVPTGIATDDSTKAFFSTLVTNERLVSLLAFENEELVFPGVHHFTKFCLVTIGGAGSTPSADLAFFARQVSWLRQPGRRFRLSATDFQIINPNTRTCPVFRSEADAELTKSIYRRIPVLIEEARDSGSEVNPWAISFGTMFHMSGDSDLFSDAPTPHSLPLYEAKLIHQFDHRWAHFRNRLKNKSGTLVTEDSLIEQKSNPDYSVTPRYWVPESEVLSKIARAPKCVRDAFKDRNTEALLSAIATWIEARHEPDLLDGMVRATSARQRVIDLVGPKFDDLPANEKDWLSDKSLAEAREWLPLTNEELIAIRNISDITTGTWHLLDQRSSRWFIGWRDITNSTNERTVISSVIPRSAIGHTMPTFSSSTSPSLHAALLANWNCLVLDFIARQKIGSTHLTYGYVKQLPILPPAAYGKEALNFIVPRVLELTYNADDLSDWARDLGHNGPPFRFDPDRRAQLRAELDAYYARLYGLTREELQYILDPASTHGPDYPTVTFPGLKKNEIAQFGEYRTQRLVLAAWDVQEEKLKDRYRCQQIGDTDWMDRPVVFPDLPRGAISASMYRAAVVPHLVQQAGGRLRFERFRRAFWLLSEPEIMLRFAKGEVGEEVSKRNRSHHECLSKDMLIPHLRGSIRDDMNFVSIEGERWLELVRSDHLSSDEHIIFDARIALIVADLWPEAAPISPLTPEEEATIRELEYTK</sequence>
<name>A0ABZ1C8N4_9BACT</name>
<keyword evidence="4" id="KW-0949">S-adenosyl-L-methionine</keyword>
<reference evidence="7 8" key="1">
    <citation type="submission" date="2021-08" db="EMBL/GenBank/DDBJ databases">
        <authorList>
            <person name="Zhang D."/>
            <person name="Zhang A."/>
            <person name="Wang L."/>
        </authorList>
    </citation>
    <scope>NUCLEOTIDE SEQUENCE [LARGE SCALE GENOMIC DNA]</scope>
    <source>
        <strain evidence="7 8">WL0086</strain>
    </source>
</reference>
<feature type="domain" description="Type II methyltransferase M.TaqI-like" evidence="6">
    <location>
        <begin position="563"/>
        <end position="798"/>
    </location>
</feature>
<dbReference type="InterPro" id="IPR029063">
    <property type="entry name" value="SAM-dependent_MTases_sf"/>
</dbReference>
<accession>A0ABZ1C8N4</accession>
<dbReference type="EMBL" id="CP139781">
    <property type="protein sequence ID" value="WRQ88062.1"/>
    <property type="molecule type" value="Genomic_DNA"/>
</dbReference>
<dbReference type="PRINTS" id="PR00507">
    <property type="entry name" value="N12N6MTFRASE"/>
</dbReference>
<evidence type="ECO:0000256" key="3">
    <source>
        <dbReference type="ARBA" id="ARBA00022679"/>
    </source>
</evidence>
<protein>
    <recommendedName>
        <fullName evidence="1">site-specific DNA-methyltransferase (adenine-specific)</fullName>
        <ecNumber evidence="1">2.1.1.72</ecNumber>
    </recommendedName>
</protein>
<evidence type="ECO:0000313" key="8">
    <source>
        <dbReference type="Proteomes" id="UP000738431"/>
    </source>
</evidence>
<evidence type="ECO:0000256" key="5">
    <source>
        <dbReference type="ARBA" id="ARBA00047942"/>
    </source>
</evidence>
<dbReference type="PANTHER" id="PTHR33841:SF1">
    <property type="entry name" value="DNA METHYLTRANSFERASE A"/>
    <property type="match status" value="1"/>
</dbReference>